<dbReference type="RefSeq" id="WP_169421876.1">
    <property type="nucleotide sequence ID" value="NZ_JABBFX010000003.1"/>
</dbReference>
<dbReference type="Gene3D" id="3.40.190.10">
    <property type="entry name" value="Periplasmic binding protein-like II"/>
    <property type="match status" value="1"/>
</dbReference>
<keyword evidence="2" id="KW-0732">Signal</keyword>
<evidence type="ECO:0000256" key="2">
    <source>
        <dbReference type="SAM" id="SignalP"/>
    </source>
</evidence>
<name>A0A848HDQ4_9BURK</name>
<dbReference type="EMBL" id="JABBFX010000003">
    <property type="protein sequence ID" value="NML47610.1"/>
    <property type="molecule type" value="Genomic_DNA"/>
</dbReference>
<evidence type="ECO:0000313" key="3">
    <source>
        <dbReference type="EMBL" id="NML47610.1"/>
    </source>
</evidence>
<evidence type="ECO:0000313" key="4">
    <source>
        <dbReference type="Proteomes" id="UP000541185"/>
    </source>
</evidence>
<dbReference type="Proteomes" id="UP000541185">
    <property type="component" value="Unassembled WGS sequence"/>
</dbReference>
<dbReference type="PIRSF" id="PIRSF017082">
    <property type="entry name" value="YflP"/>
    <property type="match status" value="1"/>
</dbReference>
<reference evidence="3 4" key="1">
    <citation type="submission" date="2020-04" db="EMBL/GenBank/DDBJ databases">
        <title>Ramlibacter sp. G-1-2-2 isolated from soil.</title>
        <authorList>
            <person name="Dahal R.H."/>
        </authorList>
    </citation>
    <scope>NUCLEOTIDE SEQUENCE [LARGE SCALE GENOMIC DNA]</scope>
    <source>
        <strain evidence="3 4">G-1-2-2</strain>
    </source>
</reference>
<protein>
    <submittedName>
        <fullName evidence="3">Tripartite tricarboxylate transporter substrate binding protein</fullName>
    </submittedName>
</protein>
<dbReference type="AlphaFoldDB" id="A0A848HDQ4"/>
<dbReference type="Pfam" id="PF03401">
    <property type="entry name" value="TctC"/>
    <property type="match status" value="1"/>
</dbReference>
<feature type="chain" id="PRO_5033060351" evidence="2">
    <location>
        <begin position="19"/>
        <end position="318"/>
    </location>
</feature>
<dbReference type="PANTHER" id="PTHR42928:SF5">
    <property type="entry name" value="BLR1237 PROTEIN"/>
    <property type="match status" value="1"/>
</dbReference>
<dbReference type="InterPro" id="IPR005064">
    <property type="entry name" value="BUG"/>
</dbReference>
<proteinExistence type="inferred from homology"/>
<keyword evidence="4" id="KW-1185">Reference proteome</keyword>
<dbReference type="Gene3D" id="3.40.190.150">
    <property type="entry name" value="Bordetella uptake gene, domain 1"/>
    <property type="match status" value="1"/>
</dbReference>
<organism evidence="3 4">
    <name type="scientific">Ramlibacter agri</name>
    <dbReference type="NCBI Taxonomy" id="2728837"/>
    <lineage>
        <taxon>Bacteria</taxon>
        <taxon>Pseudomonadati</taxon>
        <taxon>Pseudomonadota</taxon>
        <taxon>Betaproteobacteria</taxon>
        <taxon>Burkholderiales</taxon>
        <taxon>Comamonadaceae</taxon>
        <taxon>Ramlibacter</taxon>
    </lineage>
</organism>
<accession>A0A848HDQ4</accession>
<gene>
    <name evidence="3" type="ORF">HHL11_27925</name>
</gene>
<dbReference type="CDD" id="cd13578">
    <property type="entry name" value="PBP2_Bug27"/>
    <property type="match status" value="1"/>
</dbReference>
<dbReference type="InterPro" id="IPR042100">
    <property type="entry name" value="Bug_dom1"/>
</dbReference>
<comment type="similarity">
    <text evidence="1">Belongs to the UPF0065 (bug) family.</text>
</comment>
<dbReference type="PANTHER" id="PTHR42928">
    <property type="entry name" value="TRICARBOXYLATE-BINDING PROTEIN"/>
    <property type="match status" value="1"/>
</dbReference>
<evidence type="ECO:0000256" key="1">
    <source>
        <dbReference type="ARBA" id="ARBA00006987"/>
    </source>
</evidence>
<dbReference type="SUPFAM" id="SSF53850">
    <property type="entry name" value="Periplasmic binding protein-like II"/>
    <property type="match status" value="1"/>
</dbReference>
<sequence>MKKIVSSVLLAASAFAAAAQDYPNHAIRLVVPFTPGGGADLVARAVAAPLAKRLGQPIVVDNKPGGGATLGADIVAKAPADGYTLLYTTPGPQMANPFLMSRLPYDPEKDLVPVSEVAVVPNVLVVNKDVPARTVQEFIAYVKAHPGKASFASAGVGASSHLAGELFKQMAGIDLLHVPYRGTSLALTDLQSGQVQAAIDSIVVYKPYIDAGTLRPLGVATAQRSALLPSVPPIAEQLKGYEAAPVNYISVPAHTPQAIVDRLNREINAVLQTPEVRDQLIASGVLPQGSTQAQMQALVRSEAAKWKKVIEVSGAKLD</sequence>
<comment type="caution">
    <text evidence="3">The sequence shown here is derived from an EMBL/GenBank/DDBJ whole genome shotgun (WGS) entry which is preliminary data.</text>
</comment>
<feature type="signal peptide" evidence="2">
    <location>
        <begin position="1"/>
        <end position="18"/>
    </location>
</feature>